<dbReference type="PANTHER" id="PTHR22916:SF3">
    <property type="entry name" value="UDP-GLCNAC:BETAGAL BETA-1,3-N-ACETYLGLUCOSAMINYLTRANSFERASE-LIKE PROTEIN 1"/>
    <property type="match status" value="1"/>
</dbReference>
<evidence type="ECO:0000313" key="3">
    <source>
        <dbReference type="Proteomes" id="UP000075714"/>
    </source>
</evidence>
<keyword evidence="3" id="KW-1185">Reference proteome</keyword>
<accession>A0A150GJD4</accession>
<protein>
    <submittedName>
        <fullName evidence="2">Uncharacterized protein</fullName>
    </submittedName>
</protein>
<sequence length="525" mass="55902">MIQYFNRPWMLPALVAPFRRCVDPGWNLTSDSADAHEGAAGGSGSPLPFGLELLVNVDSRVDAAEVAAFAAGLLGSSGFVKLVYSNNVHEIRSYNRLAQLARGKILDDDVFREEVACVWLASVVRAFRRWPRLGAIGSQRYIFDYHPNTTQEGVHFWDPGAGAVRLGARGGGGGGRAGEGNGSGGEEASGDGGGGGGAAGADVAGGVDRGKEAGGHRRRRQLRESGGGDAVDGGGDMSTNGDGAASDVAQATEGHAADPETGRKDGGEGGDGSGESTGESASVEAEQEEEEEEVPFRFEDDGRLRMQFVSLVDYAPLAVRASAFAAVGGIDGGMSESGQCGVHSDYDLALRLWLAGWQVAYIGAPGLSKDPREEEGGTHRKGVAGYCWERQWEQAIGYMRQRWGQRNRWDPESYYWYGSNLFEVVAEHVRQLNLRLLQPLTEPPDSYCPFGYGCEEAPADRISGEPRPVSPLFGNLSSWPKHVRAAWARDRALSRRGVSIAALVPGRGTVEGTQTRAREDGVATG</sequence>
<dbReference type="InterPro" id="IPR029044">
    <property type="entry name" value="Nucleotide-diphossugar_trans"/>
</dbReference>
<dbReference type="OrthoDB" id="546644at2759"/>
<reference evidence="3" key="1">
    <citation type="journal article" date="2016" name="Nat. Commun.">
        <title>The Gonium pectorale genome demonstrates co-option of cell cycle regulation during the evolution of multicellularity.</title>
        <authorList>
            <person name="Hanschen E.R."/>
            <person name="Marriage T.N."/>
            <person name="Ferris P.J."/>
            <person name="Hamaji T."/>
            <person name="Toyoda A."/>
            <person name="Fujiyama A."/>
            <person name="Neme R."/>
            <person name="Noguchi H."/>
            <person name="Minakuchi Y."/>
            <person name="Suzuki M."/>
            <person name="Kawai-Toyooka H."/>
            <person name="Smith D.R."/>
            <person name="Sparks H."/>
            <person name="Anderson J."/>
            <person name="Bakaric R."/>
            <person name="Luria V."/>
            <person name="Karger A."/>
            <person name="Kirschner M.W."/>
            <person name="Durand P.M."/>
            <person name="Michod R.E."/>
            <person name="Nozaki H."/>
            <person name="Olson B.J."/>
        </authorList>
    </citation>
    <scope>NUCLEOTIDE SEQUENCE [LARGE SCALE GENOMIC DNA]</scope>
    <source>
        <strain evidence="3">NIES-2863</strain>
    </source>
</reference>
<feature type="compositionally biased region" description="Gly residues" evidence="1">
    <location>
        <begin position="168"/>
        <end position="199"/>
    </location>
</feature>
<dbReference type="Proteomes" id="UP000075714">
    <property type="component" value="Unassembled WGS sequence"/>
</dbReference>
<name>A0A150GJD4_GONPE</name>
<dbReference type="GO" id="GO:0016757">
    <property type="term" value="F:glycosyltransferase activity"/>
    <property type="evidence" value="ECO:0007669"/>
    <property type="project" value="UniProtKB-ARBA"/>
</dbReference>
<feature type="compositionally biased region" description="Basic and acidic residues" evidence="1">
    <location>
        <begin position="255"/>
        <end position="267"/>
    </location>
</feature>
<dbReference type="PANTHER" id="PTHR22916">
    <property type="entry name" value="GLYCOSYLTRANSFERASE"/>
    <property type="match status" value="1"/>
</dbReference>
<dbReference type="AlphaFoldDB" id="A0A150GJD4"/>
<dbReference type="EMBL" id="LSYV01000021">
    <property type="protein sequence ID" value="KXZ49570.1"/>
    <property type="molecule type" value="Genomic_DNA"/>
</dbReference>
<organism evidence="2 3">
    <name type="scientific">Gonium pectorale</name>
    <name type="common">Green alga</name>
    <dbReference type="NCBI Taxonomy" id="33097"/>
    <lineage>
        <taxon>Eukaryota</taxon>
        <taxon>Viridiplantae</taxon>
        <taxon>Chlorophyta</taxon>
        <taxon>core chlorophytes</taxon>
        <taxon>Chlorophyceae</taxon>
        <taxon>CS clade</taxon>
        <taxon>Chlamydomonadales</taxon>
        <taxon>Volvocaceae</taxon>
        <taxon>Gonium</taxon>
    </lineage>
</organism>
<feature type="compositionally biased region" description="Gly residues" evidence="1">
    <location>
        <begin position="225"/>
        <end position="236"/>
    </location>
</feature>
<feature type="region of interest" description="Disordered" evidence="1">
    <location>
        <begin position="167"/>
        <end position="298"/>
    </location>
</feature>
<evidence type="ECO:0000256" key="1">
    <source>
        <dbReference type="SAM" id="MobiDB-lite"/>
    </source>
</evidence>
<proteinExistence type="predicted"/>
<gene>
    <name evidence="2" type="ORF">GPECTOR_20g425</name>
</gene>
<dbReference type="SUPFAM" id="SSF53448">
    <property type="entry name" value="Nucleotide-diphospho-sugar transferases"/>
    <property type="match status" value="1"/>
</dbReference>
<comment type="caution">
    <text evidence="2">The sequence shown here is derived from an EMBL/GenBank/DDBJ whole genome shotgun (WGS) entry which is preliminary data.</text>
</comment>
<evidence type="ECO:0000313" key="2">
    <source>
        <dbReference type="EMBL" id="KXZ49570.1"/>
    </source>
</evidence>